<dbReference type="AlphaFoldDB" id="A0A803NT40"/>
<reference evidence="1" key="1">
    <citation type="submission" date="2018-11" db="EMBL/GenBank/DDBJ databases">
        <authorList>
            <person name="Grassa J C."/>
        </authorList>
    </citation>
    <scope>NUCLEOTIDE SEQUENCE [LARGE SCALE GENOMIC DNA]</scope>
</reference>
<reference evidence="1" key="2">
    <citation type="submission" date="2021-03" db="UniProtKB">
        <authorList>
            <consortium name="EnsemblPlants"/>
        </authorList>
    </citation>
    <scope>IDENTIFICATION</scope>
</reference>
<evidence type="ECO:0000313" key="2">
    <source>
        <dbReference type="Proteomes" id="UP000596661"/>
    </source>
</evidence>
<evidence type="ECO:0000313" key="1">
    <source>
        <dbReference type="EnsemblPlants" id="cds.evm.model.02.1301"/>
    </source>
</evidence>
<dbReference type="Gramene" id="evm.model.02.1301">
    <property type="protein sequence ID" value="cds.evm.model.02.1301"/>
    <property type="gene ID" value="evm.TU.02.1301"/>
</dbReference>
<organism evidence="1 2">
    <name type="scientific">Cannabis sativa</name>
    <name type="common">Hemp</name>
    <name type="synonym">Marijuana</name>
    <dbReference type="NCBI Taxonomy" id="3483"/>
    <lineage>
        <taxon>Eukaryota</taxon>
        <taxon>Viridiplantae</taxon>
        <taxon>Streptophyta</taxon>
        <taxon>Embryophyta</taxon>
        <taxon>Tracheophyta</taxon>
        <taxon>Spermatophyta</taxon>
        <taxon>Magnoliopsida</taxon>
        <taxon>eudicotyledons</taxon>
        <taxon>Gunneridae</taxon>
        <taxon>Pentapetalae</taxon>
        <taxon>rosids</taxon>
        <taxon>fabids</taxon>
        <taxon>Rosales</taxon>
        <taxon>Cannabaceae</taxon>
        <taxon>Cannabis</taxon>
    </lineage>
</organism>
<keyword evidence="2" id="KW-1185">Reference proteome</keyword>
<name>A0A803NT40_CANSA</name>
<dbReference type="EMBL" id="UZAU01000176">
    <property type="status" value="NOT_ANNOTATED_CDS"/>
    <property type="molecule type" value="Genomic_DNA"/>
</dbReference>
<proteinExistence type="predicted"/>
<dbReference type="EnsemblPlants" id="evm.model.02.1301">
    <property type="protein sequence ID" value="cds.evm.model.02.1301"/>
    <property type="gene ID" value="evm.TU.02.1301"/>
</dbReference>
<sequence length="112" mass="12780">MSNHGAHDTSSSQALALQYLVVPLSVVIQGLVPVTNYVHWATDWEAEDLHLLMRCVHDLGTIVDENEIMPYKTRVFHRLAQETETPNHNYGGFCVCLSLGHYRVYLDITFHK</sequence>
<protein>
    <submittedName>
        <fullName evidence="1">Uncharacterized protein</fullName>
    </submittedName>
</protein>
<dbReference type="Proteomes" id="UP000596661">
    <property type="component" value="Chromosome 2"/>
</dbReference>
<accession>A0A803NT40</accession>